<reference evidence="2" key="1">
    <citation type="submission" date="2018-06" db="EMBL/GenBank/DDBJ databases">
        <authorList>
            <person name="Zhirakovskaya E."/>
        </authorList>
    </citation>
    <scope>NUCLEOTIDE SEQUENCE</scope>
</reference>
<dbReference type="CDD" id="cd00158">
    <property type="entry name" value="RHOD"/>
    <property type="match status" value="1"/>
</dbReference>
<sequence length="131" mass="14514">MKKPLKALMLAAVLMAVLICLTPQSAEAGDYKPLTGEELQEMMSSGHDLKIIDVRDAETYKGGHIEGAINIPYEVAEGRLMKELKPSERIVFVCYGGPTGDGFAETLVKNNYKDVYSLRGGMRHWKGRVVR</sequence>
<dbReference type="EMBL" id="UOEA01000086">
    <property type="protein sequence ID" value="VAV85378.1"/>
    <property type="molecule type" value="Genomic_DNA"/>
</dbReference>
<name>A0A3B0RBM6_9ZZZZ</name>
<dbReference type="Pfam" id="PF00581">
    <property type="entry name" value="Rhodanese"/>
    <property type="match status" value="1"/>
</dbReference>
<dbReference type="InterPro" id="IPR050229">
    <property type="entry name" value="GlpE_sulfurtransferase"/>
</dbReference>
<dbReference type="InterPro" id="IPR001763">
    <property type="entry name" value="Rhodanese-like_dom"/>
</dbReference>
<dbReference type="InterPro" id="IPR036873">
    <property type="entry name" value="Rhodanese-like_dom_sf"/>
</dbReference>
<protein>
    <recommendedName>
        <fullName evidence="1">Rhodanese domain-containing protein</fullName>
    </recommendedName>
</protein>
<dbReference type="SUPFAM" id="SSF52821">
    <property type="entry name" value="Rhodanese/Cell cycle control phosphatase"/>
    <property type="match status" value="1"/>
</dbReference>
<gene>
    <name evidence="2" type="ORF">MNBD_DELTA01-1304</name>
</gene>
<dbReference type="SMART" id="SM00450">
    <property type="entry name" value="RHOD"/>
    <property type="match status" value="1"/>
</dbReference>
<evidence type="ECO:0000259" key="1">
    <source>
        <dbReference type="PROSITE" id="PS50206"/>
    </source>
</evidence>
<proteinExistence type="predicted"/>
<dbReference type="Gene3D" id="3.40.250.10">
    <property type="entry name" value="Rhodanese-like domain"/>
    <property type="match status" value="1"/>
</dbReference>
<dbReference type="PROSITE" id="PS50206">
    <property type="entry name" value="RHODANESE_3"/>
    <property type="match status" value="1"/>
</dbReference>
<evidence type="ECO:0000313" key="2">
    <source>
        <dbReference type="EMBL" id="VAV85378.1"/>
    </source>
</evidence>
<feature type="domain" description="Rhodanese" evidence="1">
    <location>
        <begin position="45"/>
        <end position="130"/>
    </location>
</feature>
<accession>A0A3B0RBM6</accession>
<dbReference type="PANTHER" id="PTHR43031:SF1">
    <property type="entry name" value="PYRIDINE NUCLEOTIDE-DISULPHIDE OXIDOREDUCTASE"/>
    <property type="match status" value="1"/>
</dbReference>
<dbReference type="PANTHER" id="PTHR43031">
    <property type="entry name" value="FAD-DEPENDENT OXIDOREDUCTASE"/>
    <property type="match status" value="1"/>
</dbReference>
<dbReference type="AlphaFoldDB" id="A0A3B0RBM6"/>
<organism evidence="2">
    <name type="scientific">hydrothermal vent metagenome</name>
    <dbReference type="NCBI Taxonomy" id="652676"/>
    <lineage>
        <taxon>unclassified sequences</taxon>
        <taxon>metagenomes</taxon>
        <taxon>ecological metagenomes</taxon>
    </lineage>
</organism>